<evidence type="ECO:0000313" key="3">
    <source>
        <dbReference type="Proteomes" id="UP000230859"/>
    </source>
</evidence>
<dbReference type="EMBL" id="PCVY01000047">
    <property type="protein sequence ID" value="PIQ86318.1"/>
    <property type="molecule type" value="Genomic_DNA"/>
</dbReference>
<protein>
    <submittedName>
        <fullName evidence="2">Uncharacterized protein</fullName>
    </submittedName>
</protein>
<feature type="region of interest" description="Disordered" evidence="1">
    <location>
        <begin position="52"/>
        <end position="75"/>
    </location>
</feature>
<organism evidence="2 3">
    <name type="scientific">Candidatus Abzuiibacterium crystallinum</name>
    <dbReference type="NCBI Taxonomy" id="1974748"/>
    <lineage>
        <taxon>Bacteria</taxon>
        <taxon>Pseudomonadati</taxon>
        <taxon>Candidatus Omnitrophota</taxon>
        <taxon>Candidatus Abzuiibacterium</taxon>
    </lineage>
</organism>
<comment type="caution">
    <text evidence="2">The sequence shown here is derived from an EMBL/GenBank/DDBJ whole genome shotgun (WGS) entry which is preliminary data.</text>
</comment>
<evidence type="ECO:0000313" key="2">
    <source>
        <dbReference type="EMBL" id="PIQ86318.1"/>
    </source>
</evidence>
<gene>
    <name evidence="2" type="ORF">COV74_05485</name>
</gene>
<reference evidence="2 3" key="1">
    <citation type="submission" date="2017-09" db="EMBL/GenBank/DDBJ databases">
        <title>Depth-based differentiation of microbial function through sediment-hosted aquifers and enrichment of novel symbionts in the deep terrestrial subsurface.</title>
        <authorList>
            <person name="Probst A.J."/>
            <person name="Ladd B."/>
            <person name="Jarett J.K."/>
            <person name="Geller-Mcgrath D.E."/>
            <person name="Sieber C.M."/>
            <person name="Emerson J.B."/>
            <person name="Anantharaman K."/>
            <person name="Thomas B.C."/>
            <person name="Malmstrom R."/>
            <person name="Stieglmeier M."/>
            <person name="Klingl A."/>
            <person name="Woyke T."/>
            <person name="Ryan C.M."/>
            <person name="Banfield J.F."/>
        </authorList>
    </citation>
    <scope>NUCLEOTIDE SEQUENCE [LARGE SCALE GENOMIC DNA]</scope>
    <source>
        <strain evidence="2">CG11_big_fil_rev_8_21_14_0_20_45_26</strain>
    </source>
</reference>
<evidence type="ECO:0000256" key="1">
    <source>
        <dbReference type="SAM" id="MobiDB-lite"/>
    </source>
</evidence>
<name>A0A2H0LPM4_9BACT</name>
<dbReference type="AlphaFoldDB" id="A0A2H0LPM4"/>
<feature type="compositionally biased region" description="Polar residues" evidence="1">
    <location>
        <begin position="52"/>
        <end position="61"/>
    </location>
</feature>
<accession>A0A2H0LPM4</accession>
<sequence length="218" mass="24879">MFYRMRQQAKFEIFFIICFAMISLGAGQEFQWPWQKKQAKQEEKKLLVQHTARTLSDQNAQPEEPKEKESVRSEKEETAVQVNPIAAARPVAAIPKPPPTRPIFDSPEQEISKIQDDLSHLTKQSQAIQAQGIADRQKLQSIMEKVRIQQKLLKNLQPPTAQLKTPTSSAEEVLRNTKVRLIAEDVKKTQADLERVATITPIRTKNVQPIVAKKIQTH</sequence>
<proteinExistence type="predicted"/>
<dbReference type="Proteomes" id="UP000230859">
    <property type="component" value="Unassembled WGS sequence"/>
</dbReference>
<feature type="compositionally biased region" description="Basic and acidic residues" evidence="1">
    <location>
        <begin position="63"/>
        <end position="75"/>
    </location>
</feature>